<dbReference type="RefSeq" id="WP_158764549.1">
    <property type="nucleotide sequence ID" value="NZ_CP047045.1"/>
</dbReference>
<dbReference type="InterPro" id="IPR036250">
    <property type="entry name" value="AcylCo_DH-like_C"/>
</dbReference>
<dbReference type="Gene3D" id="1.20.140.10">
    <property type="entry name" value="Butyryl-CoA Dehydrogenase, subunit A, domain 3"/>
    <property type="match status" value="1"/>
</dbReference>
<keyword evidence="11" id="KW-1185">Reference proteome</keyword>
<comment type="cofactor">
    <cofactor evidence="1 6">
        <name>FAD</name>
        <dbReference type="ChEBI" id="CHEBI:57692"/>
    </cofactor>
</comment>
<dbReference type="InterPro" id="IPR037069">
    <property type="entry name" value="AcylCoA_DH/ox_N_sf"/>
</dbReference>
<dbReference type="SUPFAM" id="SSF47203">
    <property type="entry name" value="Acyl-CoA dehydrogenase C-terminal domain-like"/>
    <property type="match status" value="1"/>
</dbReference>
<dbReference type="Proteomes" id="UP000431269">
    <property type="component" value="Chromosome"/>
</dbReference>
<evidence type="ECO:0000256" key="4">
    <source>
        <dbReference type="ARBA" id="ARBA00022827"/>
    </source>
</evidence>
<gene>
    <name evidence="10" type="primary">acdA_2</name>
    <name evidence="10" type="ORF">DSM104635_00359</name>
</gene>
<dbReference type="GO" id="GO:0016627">
    <property type="term" value="F:oxidoreductase activity, acting on the CH-CH group of donors"/>
    <property type="evidence" value="ECO:0007669"/>
    <property type="project" value="InterPro"/>
</dbReference>
<feature type="domain" description="Acyl-CoA oxidase/dehydrogenase middle" evidence="8">
    <location>
        <begin position="127"/>
        <end position="221"/>
    </location>
</feature>
<dbReference type="InterPro" id="IPR052161">
    <property type="entry name" value="Mycobact_Acyl-CoA_DH"/>
</dbReference>
<dbReference type="Gene3D" id="1.10.540.10">
    <property type="entry name" value="Acyl-CoA dehydrogenase/oxidase, N-terminal domain"/>
    <property type="match status" value="1"/>
</dbReference>
<evidence type="ECO:0000256" key="6">
    <source>
        <dbReference type="RuleBase" id="RU362125"/>
    </source>
</evidence>
<dbReference type="Pfam" id="PF02770">
    <property type="entry name" value="Acyl-CoA_dh_M"/>
    <property type="match status" value="1"/>
</dbReference>
<proteinExistence type="inferred from homology"/>
<evidence type="ECO:0000313" key="10">
    <source>
        <dbReference type="EMBL" id="QGZ93547.1"/>
    </source>
</evidence>
<evidence type="ECO:0000259" key="8">
    <source>
        <dbReference type="Pfam" id="PF02770"/>
    </source>
</evidence>
<dbReference type="PANTHER" id="PTHR43292">
    <property type="entry name" value="ACYL-COA DEHYDROGENASE"/>
    <property type="match status" value="1"/>
</dbReference>
<organism evidence="10 11">
    <name type="scientific">Terricaulis silvestris</name>
    <dbReference type="NCBI Taxonomy" id="2686094"/>
    <lineage>
        <taxon>Bacteria</taxon>
        <taxon>Pseudomonadati</taxon>
        <taxon>Pseudomonadota</taxon>
        <taxon>Alphaproteobacteria</taxon>
        <taxon>Caulobacterales</taxon>
        <taxon>Caulobacteraceae</taxon>
        <taxon>Terricaulis</taxon>
    </lineage>
</organism>
<dbReference type="EC" id="1.3.99.-" evidence="10"/>
<dbReference type="InterPro" id="IPR009100">
    <property type="entry name" value="AcylCoA_DH/oxidase_NM_dom_sf"/>
</dbReference>
<dbReference type="InterPro" id="IPR046373">
    <property type="entry name" value="Acyl-CoA_Oxase/DH_mid-dom_sf"/>
</dbReference>
<dbReference type="InterPro" id="IPR009075">
    <property type="entry name" value="AcylCo_DH/oxidase_C"/>
</dbReference>
<evidence type="ECO:0000256" key="2">
    <source>
        <dbReference type="ARBA" id="ARBA00009347"/>
    </source>
</evidence>
<feature type="domain" description="Acyl-CoA dehydrogenase/oxidase N-terminal" evidence="9">
    <location>
        <begin position="7"/>
        <end position="123"/>
    </location>
</feature>
<name>A0A6I6MLG9_9CAUL</name>
<dbReference type="GO" id="GO:0050660">
    <property type="term" value="F:flavin adenine dinucleotide binding"/>
    <property type="evidence" value="ECO:0007669"/>
    <property type="project" value="InterPro"/>
</dbReference>
<dbReference type="SUPFAM" id="SSF56645">
    <property type="entry name" value="Acyl-CoA dehydrogenase NM domain-like"/>
    <property type="match status" value="1"/>
</dbReference>
<dbReference type="InterPro" id="IPR006091">
    <property type="entry name" value="Acyl-CoA_Oxase/DH_mid-dom"/>
</dbReference>
<evidence type="ECO:0000259" key="9">
    <source>
        <dbReference type="Pfam" id="PF02771"/>
    </source>
</evidence>
<feature type="domain" description="Acyl-CoA dehydrogenase/oxidase C-terminal" evidence="7">
    <location>
        <begin position="233"/>
        <end position="404"/>
    </location>
</feature>
<dbReference type="KEGG" id="tsv:DSM104635_00359"/>
<dbReference type="InterPro" id="IPR013786">
    <property type="entry name" value="AcylCoA_DH/ox_N"/>
</dbReference>
<protein>
    <submittedName>
        <fullName evidence="10">Acyl-CoA dehydrogenase</fullName>
        <ecNumber evidence="10">1.3.99.-</ecNumber>
    </submittedName>
</protein>
<evidence type="ECO:0000259" key="7">
    <source>
        <dbReference type="Pfam" id="PF00441"/>
    </source>
</evidence>
<evidence type="ECO:0000256" key="1">
    <source>
        <dbReference type="ARBA" id="ARBA00001974"/>
    </source>
</evidence>
<dbReference type="AlphaFoldDB" id="A0A6I6MLG9"/>
<dbReference type="GO" id="GO:0005886">
    <property type="term" value="C:plasma membrane"/>
    <property type="evidence" value="ECO:0007669"/>
    <property type="project" value="TreeGrafter"/>
</dbReference>
<reference evidence="11" key="1">
    <citation type="submission" date="2019-12" db="EMBL/GenBank/DDBJ databases">
        <title>Complete genome of Terracaulis silvestris 0127_4.</title>
        <authorList>
            <person name="Vieira S."/>
            <person name="Riedel T."/>
            <person name="Sproer C."/>
            <person name="Pascual J."/>
            <person name="Boedeker C."/>
            <person name="Overmann J."/>
        </authorList>
    </citation>
    <scope>NUCLEOTIDE SEQUENCE [LARGE SCALE GENOMIC DNA]</scope>
    <source>
        <strain evidence="11">0127_4</strain>
    </source>
</reference>
<dbReference type="EMBL" id="CP047045">
    <property type="protein sequence ID" value="QGZ93547.1"/>
    <property type="molecule type" value="Genomic_DNA"/>
</dbReference>
<dbReference type="PANTHER" id="PTHR43292:SF3">
    <property type="entry name" value="ACYL-COA DEHYDROGENASE FADE29"/>
    <property type="match status" value="1"/>
</dbReference>
<dbReference type="Gene3D" id="2.40.110.10">
    <property type="entry name" value="Butyryl-CoA Dehydrogenase, subunit A, domain 2"/>
    <property type="match status" value="1"/>
</dbReference>
<keyword evidence="3 6" id="KW-0285">Flavoprotein</keyword>
<evidence type="ECO:0000256" key="3">
    <source>
        <dbReference type="ARBA" id="ARBA00022630"/>
    </source>
</evidence>
<keyword evidence="4 6" id="KW-0274">FAD</keyword>
<sequence length="405" mass="43906">MDLSFSAEEHAFRDIVRAFFETHLTPRFRRAGDLLTSVYADPEIAREWQGVLHRQGWAAPAWPKAYGGCDWTRVQYMIFAEERARAAAPPLSPMGVGMIGPVLTHYGTDAQKAFFLPRTLSAEIFWCQGYSEPDAGSDLASLRMRADDAGDDFICNGIKTWSTYAHAANWIFCLVRTTAGERPQQGITFLLIDMATPGVEVHPIISLTGEHIQNAIYFTDVRVPKANVVGAIGGGWAVAKHLLEFERGGEVGAPMLSKLLSDAIAAARSAPNGAGGAVADDRAFGAKLARAQIEVAAFEMMERKLSLSAARGPADPSMVKVLFTELSQRITELALEAAGPYALPFQPHAACPGGPVPGHHPPNDDFIAGEVWQAIAPLKYLNDRAASIYGGSNEIQRNIMARVLF</sequence>
<keyword evidence="5 6" id="KW-0560">Oxidoreductase</keyword>
<accession>A0A6I6MLG9</accession>
<evidence type="ECO:0000256" key="5">
    <source>
        <dbReference type="ARBA" id="ARBA00023002"/>
    </source>
</evidence>
<evidence type="ECO:0000313" key="11">
    <source>
        <dbReference type="Proteomes" id="UP000431269"/>
    </source>
</evidence>
<comment type="similarity">
    <text evidence="2 6">Belongs to the acyl-CoA dehydrogenase family.</text>
</comment>
<dbReference type="Pfam" id="PF00441">
    <property type="entry name" value="Acyl-CoA_dh_1"/>
    <property type="match status" value="1"/>
</dbReference>
<dbReference type="Pfam" id="PF02771">
    <property type="entry name" value="Acyl-CoA_dh_N"/>
    <property type="match status" value="1"/>
</dbReference>